<dbReference type="PROSITE" id="PS00675">
    <property type="entry name" value="SIGMA54_INTERACT_1"/>
    <property type="match status" value="1"/>
</dbReference>
<evidence type="ECO:0000256" key="1">
    <source>
        <dbReference type="SAM" id="Coils"/>
    </source>
</evidence>
<dbReference type="InterPro" id="IPR006073">
    <property type="entry name" value="GTP-bd"/>
</dbReference>
<dbReference type="EMBL" id="NHTK01005993">
    <property type="protein sequence ID" value="PPQ69098.1"/>
    <property type="molecule type" value="Genomic_DNA"/>
</dbReference>
<reference evidence="3 4" key="1">
    <citation type="journal article" date="2018" name="Evol. Lett.">
        <title>Horizontal gene cluster transfer increased hallucinogenic mushroom diversity.</title>
        <authorList>
            <person name="Reynolds H.T."/>
            <person name="Vijayakumar V."/>
            <person name="Gluck-Thaler E."/>
            <person name="Korotkin H.B."/>
            <person name="Matheny P.B."/>
            <person name="Slot J.C."/>
        </authorList>
    </citation>
    <scope>NUCLEOTIDE SEQUENCE [LARGE SCALE GENOMIC DNA]</scope>
    <source>
        <strain evidence="3 4">2629</strain>
    </source>
</reference>
<sequence>MESDWDGIRITGSISAQKVDRIPFTPYTVLLMGQTGVGKSNFIEKLVGDPSLGISKDQLEGVTQEVSAFKILGLQRTWSDIYLIDVPGFADRKISEMRIVDMVRNWVDEHVSPIGMGSISYIIYIDRITDTRVPGSKRKLMAMFKEILGPRTARSVTIVTSMWDEVWTDAQLRRAEDRFNQLQGEHWKVNLTLIVSQIYTINEIHNAFIQDLIEQGARIAKFDNTQESAFSILRDLVHHSTNSKEYAGFDRAKKIRATAAGMSIYQNLLERIEAQSQRLRTIEEDLKDELTIANEELVMVLSKEKADVEADLELFKQELKDFGDAPEPKAEPQPRKSLHVREALGQTKGKIKQFWNTHWHS</sequence>
<dbReference type="Gene3D" id="3.40.50.300">
    <property type="entry name" value="P-loop containing nucleotide triphosphate hydrolases"/>
    <property type="match status" value="1"/>
</dbReference>
<evidence type="ECO:0000313" key="4">
    <source>
        <dbReference type="Proteomes" id="UP000284842"/>
    </source>
</evidence>
<dbReference type="GO" id="GO:0005525">
    <property type="term" value="F:GTP binding"/>
    <property type="evidence" value="ECO:0007669"/>
    <property type="project" value="InterPro"/>
</dbReference>
<evidence type="ECO:0000259" key="2">
    <source>
        <dbReference type="Pfam" id="PF01926"/>
    </source>
</evidence>
<accession>A0A409VS67</accession>
<feature type="domain" description="G" evidence="2">
    <location>
        <begin position="29"/>
        <end position="93"/>
    </location>
</feature>
<gene>
    <name evidence="3" type="ORF">CVT24_000142</name>
</gene>
<protein>
    <recommendedName>
        <fullName evidence="2">G domain-containing protein</fullName>
    </recommendedName>
</protein>
<dbReference type="InterPro" id="IPR025662">
    <property type="entry name" value="Sigma_54_int_dom_ATP-bd_1"/>
</dbReference>
<dbReference type="AlphaFoldDB" id="A0A409VS67"/>
<keyword evidence="4" id="KW-1185">Reference proteome</keyword>
<dbReference type="OrthoDB" id="2611327at2759"/>
<organism evidence="3 4">
    <name type="scientific">Panaeolus cyanescens</name>
    <dbReference type="NCBI Taxonomy" id="181874"/>
    <lineage>
        <taxon>Eukaryota</taxon>
        <taxon>Fungi</taxon>
        <taxon>Dikarya</taxon>
        <taxon>Basidiomycota</taxon>
        <taxon>Agaricomycotina</taxon>
        <taxon>Agaricomycetes</taxon>
        <taxon>Agaricomycetidae</taxon>
        <taxon>Agaricales</taxon>
        <taxon>Agaricineae</taxon>
        <taxon>Galeropsidaceae</taxon>
        <taxon>Panaeolus</taxon>
    </lineage>
</organism>
<proteinExistence type="predicted"/>
<dbReference type="SUPFAM" id="SSF52540">
    <property type="entry name" value="P-loop containing nucleoside triphosphate hydrolases"/>
    <property type="match status" value="1"/>
</dbReference>
<feature type="coiled-coil region" evidence="1">
    <location>
        <begin position="265"/>
        <end position="318"/>
    </location>
</feature>
<evidence type="ECO:0000313" key="3">
    <source>
        <dbReference type="EMBL" id="PPQ69098.1"/>
    </source>
</evidence>
<keyword evidence="1" id="KW-0175">Coiled coil</keyword>
<dbReference type="Proteomes" id="UP000284842">
    <property type="component" value="Unassembled WGS sequence"/>
</dbReference>
<dbReference type="InterPro" id="IPR027417">
    <property type="entry name" value="P-loop_NTPase"/>
</dbReference>
<dbReference type="Pfam" id="PF01926">
    <property type="entry name" value="MMR_HSR1"/>
    <property type="match status" value="1"/>
</dbReference>
<dbReference type="InParanoid" id="A0A409VS67"/>
<dbReference type="STRING" id="181874.A0A409VS67"/>
<comment type="caution">
    <text evidence="3">The sequence shown here is derived from an EMBL/GenBank/DDBJ whole genome shotgun (WGS) entry which is preliminary data.</text>
</comment>
<name>A0A409VS67_9AGAR</name>